<dbReference type="EMBL" id="CAJOBJ010129375">
    <property type="protein sequence ID" value="CAF4714158.1"/>
    <property type="molecule type" value="Genomic_DNA"/>
</dbReference>
<feature type="non-terminal residue" evidence="3">
    <location>
        <position position="46"/>
    </location>
</feature>
<reference evidence="3" key="1">
    <citation type="submission" date="2021-02" db="EMBL/GenBank/DDBJ databases">
        <authorList>
            <person name="Nowell W R."/>
        </authorList>
    </citation>
    <scope>NUCLEOTIDE SEQUENCE</scope>
</reference>
<dbReference type="Proteomes" id="UP000681967">
    <property type="component" value="Unassembled WGS sequence"/>
</dbReference>
<comment type="caution">
    <text evidence="3">The sequence shown here is derived from an EMBL/GenBank/DDBJ whole genome shotgun (WGS) entry which is preliminary data.</text>
</comment>
<sequence>MSRRNRRTQRQPSIVLLSDNDDDNLMDTQYSTPTASMASQTAAAAA</sequence>
<dbReference type="AlphaFoldDB" id="A0A8S2YEM5"/>
<evidence type="ECO:0000313" key="3">
    <source>
        <dbReference type="EMBL" id="CAF4552352.1"/>
    </source>
</evidence>
<dbReference type="EMBL" id="CAJOBH010232378">
    <property type="protein sequence ID" value="CAF5076521.1"/>
    <property type="molecule type" value="Genomic_DNA"/>
</dbReference>
<dbReference type="EMBL" id="CAJOBH010088377">
    <property type="protein sequence ID" value="CAF4552352.1"/>
    <property type="molecule type" value="Genomic_DNA"/>
</dbReference>
<evidence type="ECO:0000313" key="2">
    <source>
        <dbReference type="EMBL" id="CAF4500678.1"/>
    </source>
</evidence>
<evidence type="ECO:0000256" key="1">
    <source>
        <dbReference type="SAM" id="MobiDB-lite"/>
    </source>
</evidence>
<protein>
    <submittedName>
        <fullName evidence="3">Uncharacterized protein</fullName>
    </submittedName>
</protein>
<proteinExistence type="predicted"/>
<name>A0A8S2YEM5_9BILA</name>
<dbReference type="Proteomes" id="UP000681720">
    <property type="component" value="Unassembled WGS sequence"/>
</dbReference>
<feature type="region of interest" description="Disordered" evidence="1">
    <location>
        <begin position="1"/>
        <end position="46"/>
    </location>
</feature>
<evidence type="ECO:0000313" key="4">
    <source>
        <dbReference type="EMBL" id="CAF4714158.1"/>
    </source>
</evidence>
<organism evidence="3 6">
    <name type="scientific">Rotaria magnacalcarata</name>
    <dbReference type="NCBI Taxonomy" id="392030"/>
    <lineage>
        <taxon>Eukaryota</taxon>
        <taxon>Metazoa</taxon>
        <taxon>Spiralia</taxon>
        <taxon>Gnathifera</taxon>
        <taxon>Rotifera</taxon>
        <taxon>Eurotatoria</taxon>
        <taxon>Bdelloidea</taxon>
        <taxon>Philodinida</taxon>
        <taxon>Philodinidae</taxon>
        <taxon>Rotaria</taxon>
    </lineage>
</organism>
<evidence type="ECO:0000313" key="5">
    <source>
        <dbReference type="EMBL" id="CAF5076521.1"/>
    </source>
</evidence>
<evidence type="ECO:0000313" key="6">
    <source>
        <dbReference type="Proteomes" id="UP000681967"/>
    </source>
</evidence>
<gene>
    <name evidence="3" type="ORF">BYL167_LOCUS38165</name>
    <name evidence="5" type="ORF">BYL167_LOCUS61338</name>
    <name evidence="2" type="ORF">GIL414_LOCUS34703</name>
    <name evidence="4" type="ORF">GIL414_LOCUS43574</name>
</gene>
<accession>A0A8S2YEM5</accession>
<dbReference type="EMBL" id="CAJOBJ010080939">
    <property type="protein sequence ID" value="CAF4500678.1"/>
    <property type="molecule type" value="Genomic_DNA"/>
</dbReference>
<feature type="compositionally biased region" description="Low complexity" evidence="1">
    <location>
        <begin position="31"/>
        <end position="46"/>
    </location>
</feature>